<dbReference type="GO" id="GO:0003887">
    <property type="term" value="F:DNA-directed DNA polymerase activity"/>
    <property type="evidence" value="ECO:0007669"/>
    <property type="project" value="TreeGrafter"/>
</dbReference>
<organism evidence="4">
    <name type="scientific">Hydatigena taeniaeformis</name>
    <name type="common">Feline tapeworm</name>
    <name type="synonym">Taenia taeniaeformis</name>
    <dbReference type="NCBI Taxonomy" id="6205"/>
    <lineage>
        <taxon>Eukaryota</taxon>
        <taxon>Metazoa</taxon>
        <taxon>Spiralia</taxon>
        <taxon>Lophotrochozoa</taxon>
        <taxon>Platyhelminthes</taxon>
        <taxon>Cestoda</taxon>
        <taxon>Eucestoda</taxon>
        <taxon>Cyclophyllidea</taxon>
        <taxon>Taeniidae</taxon>
        <taxon>Hydatigera</taxon>
    </lineage>
</organism>
<proteinExistence type="predicted"/>
<dbReference type="GO" id="GO:0016035">
    <property type="term" value="C:zeta DNA polymerase complex"/>
    <property type="evidence" value="ECO:0007669"/>
    <property type="project" value="InterPro"/>
</dbReference>
<dbReference type="OrthoDB" id="2414538at2759"/>
<dbReference type="PANTHER" id="PTHR45812">
    <property type="entry name" value="DNA POLYMERASE ZETA CATALYTIC SUBUNIT"/>
    <property type="match status" value="1"/>
</dbReference>
<dbReference type="InterPro" id="IPR030559">
    <property type="entry name" value="PolZ_Rev3"/>
</dbReference>
<dbReference type="Gene3D" id="3.30.420.10">
    <property type="entry name" value="Ribonuclease H-like superfamily/Ribonuclease H"/>
    <property type="match status" value="1"/>
</dbReference>
<dbReference type="Proteomes" id="UP000274429">
    <property type="component" value="Unassembled WGS sequence"/>
</dbReference>
<dbReference type="Pfam" id="PF03104">
    <property type="entry name" value="DNA_pol_B_exo1"/>
    <property type="match status" value="1"/>
</dbReference>
<evidence type="ECO:0000259" key="1">
    <source>
        <dbReference type="Pfam" id="PF03104"/>
    </source>
</evidence>
<reference evidence="4" key="1">
    <citation type="submission" date="2017-02" db="UniProtKB">
        <authorList>
            <consortium name="WormBaseParasite"/>
        </authorList>
    </citation>
    <scope>IDENTIFICATION</scope>
</reference>
<dbReference type="GO" id="GO:0003676">
    <property type="term" value="F:nucleic acid binding"/>
    <property type="evidence" value="ECO:0007669"/>
    <property type="project" value="InterPro"/>
</dbReference>
<dbReference type="PANTHER" id="PTHR45812:SF1">
    <property type="entry name" value="DNA POLYMERASE ZETA CATALYTIC SUBUNIT"/>
    <property type="match status" value="1"/>
</dbReference>
<dbReference type="STRING" id="6205.A0A0R3WPT9"/>
<sequence>MHQSQSEEDLEVKLLDNAKASVSTLLYPDEIDGIDGNGMLENMEERQDDDLFASILDSSVSSEPFFNENFVENSAESTSALTVRESTSLHLPQVDGADDTRAKRVNRRTRRRRLGLRLMPRHTHSLVSSPHSSSINSASEAKLSTPLRERRNNMTYIIDNDDVEEGEDVDSSLVLRFPPEASQVLEDEAQNVEAIKPLPCHLGDTDFALHSSVYLTLRDPPAPPSYCQVEAEMNLLKTDSPQPVTVSAPSADKLEIDLSASLSILWSQEEHQRRMNSCTGNSRLISSSSSSSSNPIGRRAFLPVQVRENCYLDFSCRIDFLTIADLQLVLLMVEVAKRHYKSSADCDKACDMRTGYFTKIQENHCTLASLEVLCHIRRQAGSPTAIHRTSQAISISSLGGFFAPNPQLDCILAASLAFSSSVSPTYLLVVVEPQKPPLSLPISHRRSTLPALIICNSEIDLLNWIIYLIQSFDPDILLGYDVERWSWNYVVQRAARIGRVGFLRDISRLAPEHLSCPFCLDCMSKCSGLVPGDRLFVSSVSSSCSCNADVGSSRTRPSFSAWPCEPGRGRSDAPFACPGRLVFSLWHLLKYEVCLHFLPHCPEISIFDHRKVYCFALDLKFCCF</sequence>
<dbReference type="InterPro" id="IPR036397">
    <property type="entry name" value="RNaseH_sf"/>
</dbReference>
<name>A0A0R3WPT9_HYDTA</name>
<dbReference type="GO" id="GO:0042276">
    <property type="term" value="P:error-prone translesion synthesis"/>
    <property type="evidence" value="ECO:0007669"/>
    <property type="project" value="TreeGrafter"/>
</dbReference>
<evidence type="ECO:0000313" key="4">
    <source>
        <dbReference type="WBParaSite" id="TTAC_0000277901-mRNA-1"/>
    </source>
</evidence>
<dbReference type="InterPro" id="IPR012337">
    <property type="entry name" value="RNaseH-like_sf"/>
</dbReference>
<accession>A0A0R3WPT9</accession>
<dbReference type="AlphaFoldDB" id="A0A0R3WPT9"/>
<evidence type="ECO:0000313" key="2">
    <source>
        <dbReference type="EMBL" id="VDM21105.1"/>
    </source>
</evidence>
<evidence type="ECO:0000313" key="3">
    <source>
        <dbReference type="Proteomes" id="UP000274429"/>
    </source>
</evidence>
<dbReference type="InterPro" id="IPR006133">
    <property type="entry name" value="DNA-dir_DNA_pol_B_exonuc"/>
</dbReference>
<reference evidence="2 3" key="2">
    <citation type="submission" date="2018-11" db="EMBL/GenBank/DDBJ databases">
        <authorList>
            <consortium name="Pathogen Informatics"/>
        </authorList>
    </citation>
    <scope>NUCLEOTIDE SEQUENCE [LARGE SCALE GENOMIC DNA]</scope>
</reference>
<dbReference type="SUPFAM" id="SSF53098">
    <property type="entry name" value="Ribonuclease H-like"/>
    <property type="match status" value="1"/>
</dbReference>
<dbReference type="GO" id="GO:0005634">
    <property type="term" value="C:nucleus"/>
    <property type="evidence" value="ECO:0007669"/>
    <property type="project" value="TreeGrafter"/>
</dbReference>
<dbReference type="GO" id="GO:0000724">
    <property type="term" value="P:double-strand break repair via homologous recombination"/>
    <property type="evidence" value="ECO:0007669"/>
    <property type="project" value="TreeGrafter"/>
</dbReference>
<feature type="domain" description="DNA-directed DNA polymerase family B exonuclease" evidence="1">
    <location>
        <begin position="364"/>
        <end position="501"/>
    </location>
</feature>
<protein>
    <submittedName>
        <fullName evidence="4">DNA_pol_B_exo1 domain-containing protein</fullName>
    </submittedName>
</protein>
<gene>
    <name evidence="2" type="ORF">TTAC_LOCUS2764</name>
</gene>
<dbReference type="WBParaSite" id="TTAC_0000277901-mRNA-1">
    <property type="protein sequence ID" value="TTAC_0000277901-mRNA-1"/>
    <property type="gene ID" value="TTAC_0000277901"/>
</dbReference>
<dbReference type="EMBL" id="UYWX01001485">
    <property type="protein sequence ID" value="VDM21105.1"/>
    <property type="molecule type" value="Genomic_DNA"/>
</dbReference>
<keyword evidence="3" id="KW-1185">Reference proteome</keyword>